<comment type="caution">
    <text evidence="1">The sequence shown here is derived from an EMBL/GenBank/DDBJ whole genome shotgun (WGS) entry which is preliminary data.</text>
</comment>
<name>A0ACC3BI85_PYRYE</name>
<reference evidence="1" key="1">
    <citation type="submission" date="2019-11" db="EMBL/GenBank/DDBJ databases">
        <title>Nori genome reveals adaptations in red seaweeds to the harsh intertidal environment.</title>
        <authorList>
            <person name="Wang D."/>
            <person name="Mao Y."/>
        </authorList>
    </citation>
    <scope>NUCLEOTIDE SEQUENCE</scope>
    <source>
        <tissue evidence="1">Gametophyte</tissue>
    </source>
</reference>
<dbReference type="Proteomes" id="UP000798662">
    <property type="component" value="Chromosome 1"/>
</dbReference>
<proteinExistence type="predicted"/>
<gene>
    <name evidence="1" type="ORF">I4F81_000240</name>
</gene>
<evidence type="ECO:0000313" key="1">
    <source>
        <dbReference type="EMBL" id="KAK1857624.1"/>
    </source>
</evidence>
<accession>A0ACC3BI85</accession>
<evidence type="ECO:0000313" key="2">
    <source>
        <dbReference type="Proteomes" id="UP000798662"/>
    </source>
</evidence>
<protein>
    <submittedName>
        <fullName evidence="1">Uncharacterized protein</fullName>
    </submittedName>
</protein>
<dbReference type="EMBL" id="CM020618">
    <property type="protein sequence ID" value="KAK1857624.1"/>
    <property type="molecule type" value="Genomic_DNA"/>
</dbReference>
<organism evidence="1 2">
    <name type="scientific">Pyropia yezoensis</name>
    <name type="common">Susabi-nori</name>
    <name type="synonym">Porphyra yezoensis</name>
    <dbReference type="NCBI Taxonomy" id="2788"/>
    <lineage>
        <taxon>Eukaryota</taxon>
        <taxon>Rhodophyta</taxon>
        <taxon>Bangiophyceae</taxon>
        <taxon>Bangiales</taxon>
        <taxon>Bangiaceae</taxon>
        <taxon>Pyropia</taxon>
    </lineage>
</organism>
<keyword evidence="2" id="KW-1185">Reference proteome</keyword>
<sequence>MARYPPPRHSSRRSPPLPPAIRTLGLAAAVAAAGFATGLVSSWVVPPGGGGGATLSAASYAEQTSFWRDRHLFFAVSPGRSGTHFLASLLATAADPPLVAAHEPHPQMGGPVLRQVLYTPGGRAASLANRTETKVGAMARALAGTTPGVGYAETSHQFVVTWADAVLGALADAAAGVTVVVLRRPPADVAVSQARLGWFSPGHSGWGVWYYDPARVDAAEAVLPPPPGSAAAAAAADSGGGGRRPADATPRPAAATADWAVPPGSSRPPAAALVDYNLDVAARGRALAATIADRQAAGAWSRVRLVTVDVDSLGHLDGGRAALARLGVVPDEARLAALYASAPGGAGGAARNDRADKKARGGGGRAISEAAVRRALQAAAAARGLGGEGG</sequence>